<comment type="caution">
    <text evidence="6">The sequence shown here is derived from an EMBL/GenBank/DDBJ whole genome shotgun (WGS) entry which is preliminary data.</text>
</comment>
<dbReference type="GO" id="GO:0005885">
    <property type="term" value="C:Arp2/3 protein complex"/>
    <property type="evidence" value="ECO:0007669"/>
    <property type="project" value="InterPro"/>
</dbReference>
<sequence length="161" mass="17794">MSGHAPPTLPRPEEELPSTFMKELDRLASTSFRQLRRSDAQHVFQLLRDEDVKAVASPHARAPDAAAAAAPTSTSSCAQPAPSPVAVQRRLALLERLTMQQQDTLMKVLYACMAPPSATEEQQQPQERKESGEWLRAVYDWHAVLYQVSGDGAVVRVFASR</sequence>
<feature type="region of interest" description="Disordered" evidence="5">
    <location>
        <begin position="55"/>
        <end position="83"/>
    </location>
</feature>
<evidence type="ECO:0000256" key="1">
    <source>
        <dbReference type="ARBA" id="ARBA00004245"/>
    </source>
</evidence>
<keyword evidence="7" id="KW-1185">Reference proteome</keyword>
<organism evidence="6 7">
    <name type="scientific">Leptomonas pyrrhocoris</name>
    <name type="common">Firebug parasite</name>
    <dbReference type="NCBI Taxonomy" id="157538"/>
    <lineage>
        <taxon>Eukaryota</taxon>
        <taxon>Discoba</taxon>
        <taxon>Euglenozoa</taxon>
        <taxon>Kinetoplastea</taxon>
        <taxon>Metakinetoplastina</taxon>
        <taxon>Trypanosomatida</taxon>
        <taxon>Trypanosomatidae</taxon>
        <taxon>Leishmaniinae</taxon>
        <taxon>Leptomonas</taxon>
    </lineage>
</organism>
<feature type="compositionally biased region" description="Low complexity" evidence="5">
    <location>
        <begin position="55"/>
        <end position="80"/>
    </location>
</feature>
<dbReference type="Proteomes" id="UP000037923">
    <property type="component" value="Unassembled WGS sequence"/>
</dbReference>
<dbReference type="InterPro" id="IPR006789">
    <property type="entry name" value="ARPC5"/>
</dbReference>
<evidence type="ECO:0000256" key="2">
    <source>
        <dbReference type="ARBA" id="ARBA00006084"/>
    </source>
</evidence>
<dbReference type="VEuPathDB" id="TriTrypDB:LpyrH10_07_0370"/>
<dbReference type="SUPFAM" id="SSF69103">
    <property type="entry name" value="Arp2/3 complex 16 kDa subunit ARPC5"/>
    <property type="match status" value="1"/>
</dbReference>
<dbReference type="OrthoDB" id="264156at2759"/>
<dbReference type="OMA" id="NAMHIFR"/>
<keyword evidence="3" id="KW-0963">Cytoplasm</keyword>
<dbReference type="Pfam" id="PF04699">
    <property type="entry name" value="P16-Arc"/>
    <property type="match status" value="1"/>
</dbReference>
<gene>
    <name evidence="6" type="ORF">ABB37_04230</name>
</gene>
<name>A0A0N0DVS4_LEPPY</name>
<dbReference type="GO" id="GO:0030833">
    <property type="term" value="P:regulation of actin filament polymerization"/>
    <property type="evidence" value="ECO:0007669"/>
    <property type="project" value="InterPro"/>
</dbReference>
<dbReference type="GeneID" id="26904521"/>
<dbReference type="RefSeq" id="XP_015659223.1">
    <property type="nucleotide sequence ID" value="XM_015801822.1"/>
</dbReference>
<dbReference type="EMBL" id="LGTL01000007">
    <property type="protein sequence ID" value="KPA80783.1"/>
    <property type="molecule type" value="Genomic_DNA"/>
</dbReference>
<reference evidence="6 7" key="1">
    <citation type="submission" date="2015-07" db="EMBL/GenBank/DDBJ databases">
        <title>High-quality genome of monoxenous trypanosomatid Leptomonas pyrrhocoris.</title>
        <authorList>
            <person name="Flegontov P."/>
            <person name="Butenko A."/>
            <person name="Firsov S."/>
            <person name="Vlcek C."/>
            <person name="Logacheva M.D."/>
            <person name="Field M."/>
            <person name="Filatov D."/>
            <person name="Flegontova O."/>
            <person name="Gerasimov E."/>
            <person name="Jackson A.P."/>
            <person name="Kelly S."/>
            <person name="Opperdoes F."/>
            <person name="O'Reilly A."/>
            <person name="Votypka J."/>
            <person name="Yurchenko V."/>
            <person name="Lukes J."/>
        </authorList>
    </citation>
    <scope>NUCLEOTIDE SEQUENCE [LARGE SCALE GENOMIC DNA]</scope>
    <source>
        <strain evidence="6">H10</strain>
    </source>
</reference>
<protein>
    <submittedName>
        <fullName evidence="6">Putative ARP2/3 complex 16kDa subunit</fullName>
    </submittedName>
</protein>
<keyword evidence="4" id="KW-0206">Cytoskeleton</keyword>
<evidence type="ECO:0000256" key="3">
    <source>
        <dbReference type="ARBA" id="ARBA00022490"/>
    </source>
</evidence>
<dbReference type="GO" id="GO:0034314">
    <property type="term" value="P:Arp2/3 complex-mediated actin nucleation"/>
    <property type="evidence" value="ECO:0007669"/>
    <property type="project" value="InterPro"/>
</dbReference>
<evidence type="ECO:0000256" key="4">
    <source>
        <dbReference type="ARBA" id="ARBA00023212"/>
    </source>
</evidence>
<dbReference type="Gene3D" id="1.25.40.190">
    <property type="entry name" value="Actin-related protein 2/3 complex subunit 5"/>
    <property type="match status" value="1"/>
</dbReference>
<dbReference type="RefSeq" id="XP_015659222.1">
    <property type="nucleotide sequence ID" value="XM_015801821.1"/>
</dbReference>
<comment type="subcellular location">
    <subcellularLocation>
        <location evidence="1">Cytoplasm</location>
        <location evidence="1">Cytoskeleton</location>
    </subcellularLocation>
</comment>
<dbReference type="AlphaFoldDB" id="A0A0N0DVS4"/>
<evidence type="ECO:0000313" key="7">
    <source>
        <dbReference type="Proteomes" id="UP000037923"/>
    </source>
</evidence>
<accession>A0A0N0DVS4</accession>
<comment type="similarity">
    <text evidence="2">Belongs to the ARPC5 family.</text>
</comment>
<dbReference type="InterPro" id="IPR036743">
    <property type="entry name" value="ARPC5_sf"/>
</dbReference>
<evidence type="ECO:0000256" key="5">
    <source>
        <dbReference type="SAM" id="MobiDB-lite"/>
    </source>
</evidence>
<dbReference type="EMBL" id="LGTL01000007">
    <property type="protein sequence ID" value="KPA80784.1"/>
    <property type="molecule type" value="Genomic_DNA"/>
</dbReference>
<evidence type="ECO:0000313" key="6">
    <source>
        <dbReference type="EMBL" id="KPA80784.1"/>
    </source>
</evidence>
<proteinExistence type="inferred from homology"/>